<comment type="caution">
    <text evidence="1">The sequence shown here is derived from an EMBL/GenBank/DDBJ whole genome shotgun (WGS) entry which is preliminary data.</text>
</comment>
<organism evidence="1 2">
    <name type="scientific">Clostridium tertium</name>
    <dbReference type="NCBI Taxonomy" id="1559"/>
    <lineage>
        <taxon>Bacteria</taxon>
        <taxon>Bacillati</taxon>
        <taxon>Bacillota</taxon>
        <taxon>Clostridia</taxon>
        <taxon>Eubacteriales</taxon>
        <taxon>Clostridiaceae</taxon>
        <taxon>Clostridium</taxon>
    </lineage>
</organism>
<gene>
    <name evidence="1" type="ORF">NE398_21290</name>
</gene>
<accession>A0A9X3XP28</accession>
<evidence type="ECO:0000313" key="2">
    <source>
        <dbReference type="Proteomes" id="UP001141183"/>
    </source>
</evidence>
<dbReference type="AlphaFoldDB" id="A0A9X3XP28"/>
<reference evidence="1" key="1">
    <citation type="submission" date="2022-05" db="EMBL/GenBank/DDBJ databases">
        <title>Draft genome sequence of Clostridium tertium strain CP3 isolated from Peru.</title>
        <authorList>
            <person name="Hurtado R."/>
            <person name="Lima L."/>
            <person name="Sousa T."/>
            <person name="Jaiswal A.K."/>
            <person name="Tiwari S."/>
            <person name="Maturrano L."/>
            <person name="Brenig B."/>
            <person name="Azevedo V."/>
        </authorList>
    </citation>
    <scope>NUCLEOTIDE SEQUENCE</scope>
    <source>
        <strain evidence="1">CP3</strain>
    </source>
</reference>
<sequence>MNPQQIIEQMEIARQALTRGNTQLKTLSIKKAEAERNYRIRKAQEILKLRTEKYPVTIIQDVVKGDKEVAELRLKRDIAESDYYTCISAIENLRLDIEILRSKLTWLRVELKNS</sequence>
<protein>
    <submittedName>
        <fullName evidence="1">Uncharacterized protein</fullName>
    </submittedName>
</protein>
<evidence type="ECO:0000313" key="1">
    <source>
        <dbReference type="EMBL" id="MDC4242658.1"/>
    </source>
</evidence>
<dbReference type="RefSeq" id="WP_272470910.1">
    <property type="nucleotide sequence ID" value="NZ_JAMRYU010000068.1"/>
</dbReference>
<dbReference type="Proteomes" id="UP001141183">
    <property type="component" value="Unassembled WGS sequence"/>
</dbReference>
<dbReference type="EMBL" id="JAMRYU010000068">
    <property type="protein sequence ID" value="MDC4242658.1"/>
    <property type="molecule type" value="Genomic_DNA"/>
</dbReference>
<name>A0A9X3XP28_9CLOT</name>
<proteinExistence type="predicted"/>
<keyword evidence="2" id="KW-1185">Reference proteome</keyword>